<organism evidence="2 3">
    <name type="scientific">Neovison vison</name>
    <name type="common">American mink</name>
    <name type="synonym">Mustela vison</name>
    <dbReference type="NCBI Taxonomy" id="452646"/>
    <lineage>
        <taxon>Eukaryota</taxon>
        <taxon>Metazoa</taxon>
        <taxon>Chordata</taxon>
        <taxon>Craniata</taxon>
        <taxon>Vertebrata</taxon>
        <taxon>Euteleostomi</taxon>
        <taxon>Mammalia</taxon>
        <taxon>Eutheria</taxon>
        <taxon>Laurasiatheria</taxon>
        <taxon>Carnivora</taxon>
        <taxon>Caniformia</taxon>
        <taxon>Musteloidea</taxon>
        <taxon>Mustelidae</taxon>
        <taxon>Mustelinae</taxon>
        <taxon>Neogale</taxon>
    </lineage>
</organism>
<proteinExistence type="predicted"/>
<accession>A0A8C7ELI8</accession>
<reference evidence="2" key="1">
    <citation type="submission" date="2025-08" db="UniProtKB">
        <authorList>
            <consortium name="Ensembl"/>
        </authorList>
    </citation>
    <scope>IDENTIFICATION</scope>
</reference>
<dbReference type="AlphaFoldDB" id="A0A8C7ELI8"/>
<sequence length="76" mass="8233">ADVRGFWSTPSPGSGGWGRAESAGPASLQEPSLYTIKAVFILDNDGHRLLAKVSSHPHLKVLRTLLQSQEQKSPPR</sequence>
<protein>
    <submittedName>
        <fullName evidence="2">Uncharacterized protein</fullName>
    </submittedName>
</protein>
<evidence type="ECO:0000256" key="1">
    <source>
        <dbReference type="SAM" id="MobiDB-lite"/>
    </source>
</evidence>
<dbReference type="GeneTree" id="ENSGT00950000185410"/>
<keyword evidence="3" id="KW-1185">Reference proteome</keyword>
<evidence type="ECO:0000313" key="2">
    <source>
        <dbReference type="Ensembl" id="ENSNVIP00000007346.1"/>
    </source>
</evidence>
<dbReference type="Ensembl" id="ENSNVIT00000008594.1">
    <property type="protein sequence ID" value="ENSNVIP00000007346.1"/>
    <property type="gene ID" value="ENSNVIG00000005842.1"/>
</dbReference>
<feature type="compositionally biased region" description="Low complexity" evidence="1">
    <location>
        <begin position="1"/>
        <end position="12"/>
    </location>
</feature>
<dbReference type="Proteomes" id="UP000694425">
    <property type="component" value="Unplaced"/>
</dbReference>
<name>A0A8C7ELI8_NEOVI</name>
<feature type="region of interest" description="Disordered" evidence="1">
    <location>
        <begin position="1"/>
        <end position="27"/>
    </location>
</feature>
<evidence type="ECO:0000313" key="3">
    <source>
        <dbReference type="Proteomes" id="UP000694425"/>
    </source>
</evidence>
<reference evidence="2" key="2">
    <citation type="submission" date="2025-09" db="UniProtKB">
        <authorList>
            <consortium name="Ensembl"/>
        </authorList>
    </citation>
    <scope>IDENTIFICATION</scope>
</reference>